<dbReference type="InterPro" id="IPR023674">
    <property type="entry name" value="Ribosomal_uL1-like"/>
</dbReference>
<evidence type="ECO:0000256" key="8">
    <source>
        <dbReference type="ARBA" id="ARBA00023274"/>
    </source>
</evidence>
<dbReference type="PANTHER" id="PTHR36427">
    <property type="entry name" value="54S RIBOSOMAL PROTEIN L1, MITOCHONDRIAL"/>
    <property type="match status" value="1"/>
</dbReference>
<keyword evidence="14" id="KW-1185">Reference proteome</keyword>
<organism evidence="13 14">
    <name type="scientific">Sphaerotilus montanus</name>
    <dbReference type="NCBI Taxonomy" id="522889"/>
    <lineage>
        <taxon>Bacteria</taxon>
        <taxon>Pseudomonadati</taxon>
        <taxon>Pseudomonadota</taxon>
        <taxon>Betaproteobacteria</taxon>
        <taxon>Burkholderiales</taxon>
        <taxon>Sphaerotilaceae</taxon>
        <taxon>Sphaerotilus</taxon>
    </lineage>
</organism>
<dbReference type="SUPFAM" id="SSF56808">
    <property type="entry name" value="Ribosomal protein L1"/>
    <property type="match status" value="1"/>
</dbReference>
<evidence type="ECO:0000256" key="9">
    <source>
        <dbReference type="ARBA" id="ARBA00035241"/>
    </source>
</evidence>
<dbReference type="Gene3D" id="3.30.190.20">
    <property type="match status" value="1"/>
</dbReference>
<evidence type="ECO:0000256" key="1">
    <source>
        <dbReference type="ARBA" id="ARBA00010531"/>
    </source>
</evidence>
<dbReference type="Proteomes" id="UP000518288">
    <property type="component" value="Unassembled WGS sequence"/>
</dbReference>
<evidence type="ECO:0000256" key="11">
    <source>
        <dbReference type="HAMAP-Rule" id="MF_01318"/>
    </source>
</evidence>
<evidence type="ECO:0000256" key="5">
    <source>
        <dbReference type="ARBA" id="ARBA00022845"/>
    </source>
</evidence>
<dbReference type="EMBL" id="JACCFH010000001">
    <property type="protein sequence ID" value="NYG32361.1"/>
    <property type="molecule type" value="Genomic_DNA"/>
</dbReference>
<evidence type="ECO:0000313" key="13">
    <source>
        <dbReference type="EMBL" id="NYG32361.1"/>
    </source>
</evidence>
<accession>A0A7Y9QVU8</accession>
<evidence type="ECO:0000256" key="3">
    <source>
        <dbReference type="ARBA" id="ARBA00022555"/>
    </source>
</evidence>
<comment type="caution">
    <text evidence="13">The sequence shown here is derived from an EMBL/GenBank/DDBJ whole genome shotgun (WGS) entry which is preliminary data.</text>
</comment>
<keyword evidence="4 11" id="KW-0699">rRNA-binding</keyword>
<evidence type="ECO:0000313" key="14">
    <source>
        <dbReference type="Proteomes" id="UP000518288"/>
    </source>
</evidence>
<dbReference type="GO" id="GO:0022625">
    <property type="term" value="C:cytosolic large ribosomal subunit"/>
    <property type="evidence" value="ECO:0007669"/>
    <property type="project" value="TreeGrafter"/>
</dbReference>
<dbReference type="CDD" id="cd00403">
    <property type="entry name" value="Ribosomal_L1"/>
    <property type="match status" value="1"/>
</dbReference>
<keyword evidence="2 11" id="KW-0678">Repressor</keyword>
<evidence type="ECO:0000256" key="2">
    <source>
        <dbReference type="ARBA" id="ARBA00022491"/>
    </source>
</evidence>
<keyword evidence="8 11" id="KW-0687">Ribonucleoprotein</keyword>
<dbReference type="InterPro" id="IPR028364">
    <property type="entry name" value="Ribosomal_uL1/biogenesis"/>
</dbReference>
<proteinExistence type="inferred from homology"/>
<dbReference type="GO" id="GO:0000049">
    <property type="term" value="F:tRNA binding"/>
    <property type="evidence" value="ECO:0007669"/>
    <property type="project" value="UniProtKB-KW"/>
</dbReference>
<dbReference type="PIRSF" id="PIRSF002155">
    <property type="entry name" value="Ribosomal_L1"/>
    <property type="match status" value="1"/>
</dbReference>
<comment type="function">
    <text evidence="11">Binds directly to 23S rRNA. The L1 stalk is quite mobile in the ribosome, and is involved in E site tRNA release.</text>
</comment>
<evidence type="ECO:0000256" key="4">
    <source>
        <dbReference type="ARBA" id="ARBA00022730"/>
    </source>
</evidence>
<dbReference type="FunFam" id="3.40.50.790:FF:000001">
    <property type="entry name" value="50S ribosomal protein L1"/>
    <property type="match status" value="1"/>
</dbReference>
<keyword evidence="3 11" id="KW-0820">tRNA-binding</keyword>
<dbReference type="GO" id="GO:0019843">
    <property type="term" value="F:rRNA binding"/>
    <property type="evidence" value="ECO:0007669"/>
    <property type="project" value="UniProtKB-UniRule"/>
</dbReference>
<keyword evidence="5 11" id="KW-0810">Translation regulation</keyword>
<name>A0A7Y9QVU8_9BURK</name>
<dbReference type="GO" id="GO:0006417">
    <property type="term" value="P:regulation of translation"/>
    <property type="evidence" value="ECO:0007669"/>
    <property type="project" value="UniProtKB-KW"/>
</dbReference>
<keyword evidence="7 11" id="KW-0689">Ribosomal protein</keyword>
<evidence type="ECO:0000256" key="6">
    <source>
        <dbReference type="ARBA" id="ARBA00022884"/>
    </source>
</evidence>
<reference evidence="13 14" key="1">
    <citation type="submission" date="2020-07" db="EMBL/GenBank/DDBJ databases">
        <title>Genomic Encyclopedia of Archaeal and Bacterial Type Strains, Phase II (KMG-II): from individual species to whole genera.</title>
        <authorList>
            <person name="Goeker M."/>
        </authorList>
    </citation>
    <scope>NUCLEOTIDE SEQUENCE [LARGE SCALE GENOMIC DNA]</scope>
    <source>
        <strain evidence="13 14">DSM 21226</strain>
    </source>
</reference>
<dbReference type="InterPro" id="IPR002143">
    <property type="entry name" value="Ribosomal_uL1"/>
</dbReference>
<dbReference type="Gene3D" id="3.40.50.790">
    <property type="match status" value="1"/>
</dbReference>
<evidence type="ECO:0000256" key="12">
    <source>
        <dbReference type="RuleBase" id="RU000659"/>
    </source>
</evidence>
<comment type="similarity">
    <text evidence="1 11 12">Belongs to the universal ribosomal protein uL1 family.</text>
</comment>
<dbReference type="PANTHER" id="PTHR36427:SF3">
    <property type="entry name" value="LARGE RIBOSOMAL SUBUNIT PROTEIN UL1M"/>
    <property type="match status" value="1"/>
</dbReference>
<dbReference type="AlphaFoldDB" id="A0A7Y9QVU8"/>
<sequence length="238" mass="24698">MAKLTKRQKALQGKIETTKLYPIDDALGLLKECASAKFDESIDVAVQLGVDAKKSDQVVRGAVVMPNGTGKTKRVAVFTQGAKADEARAAGADVVGMDDLAAEVKAGNINFDVVIASPDAMRVVGQLGQILGPRGLMPNPKVGTVTADVATAVRNAKAGQVQFRVDKGGIIHGTIGRRSFEDGKLKGNLQALLEALNKAKPASSKGVYLRKVAVSSTMGVGVRVDIASVTAGMGTSQN</sequence>
<dbReference type="InterPro" id="IPR005878">
    <property type="entry name" value="Ribosom_uL1_bac-type"/>
</dbReference>
<dbReference type="Pfam" id="PF00687">
    <property type="entry name" value="Ribosomal_L1"/>
    <property type="match status" value="1"/>
</dbReference>
<dbReference type="InterPro" id="IPR023673">
    <property type="entry name" value="Ribosomal_uL1_CS"/>
</dbReference>
<comment type="subunit">
    <text evidence="11">Part of the 50S ribosomal subunit.</text>
</comment>
<comment type="function">
    <text evidence="10 11">Protein L1 is also a translational repressor protein, it controls the translation of the L11 operon by binding to its mRNA.</text>
</comment>
<gene>
    <name evidence="11" type="primary">rplA</name>
    <name evidence="13" type="ORF">BDD16_001347</name>
</gene>
<dbReference type="NCBIfam" id="TIGR01169">
    <property type="entry name" value="rplA_bact"/>
    <property type="match status" value="1"/>
</dbReference>
<dbReference type="GO" id="GO:0006412">
    <property type="term" value="P:translation"/>
    <property type="evidence" value="ECO:0007669"/>
    <property type="project" value="UniProtKB-UniRule"/>
</dbReference>
<dbReference type="RefSeq" id="WP_179633259.1">
    <property type="nucleotide sequence ID" value="NZ_CAXYYM010000161.1"/>
</dbReference>
<dbReference type="InterPro" id="IPR016095">
    <property type="entry name" value="Ribosomal_uL1_3-a/b-sand"/>
</dbReference>
<evidence type="ECO:0000256" key="7">
    <source>
        <dbReference type="ARBA" id="ARBA00022980"/>
    </source>
</evidence>
<dbReference type="PROSITE" id="PS01199">
    <property type="entry name" value="RIBOSOMAL_L1"/>
    <property type="match status" value="1"/>
</dbReference>
<keyword evidence="6 11" id="KW-0694">RNA-binding</keyword>
<dbReference type="GO" id="GO:0003735">
    <property type="term" value="F:structural constituent of ribosome"/>
    <property type="evidence" value="ECO:0007669"/>
    <property type="project" value="InterPro"/>
</dbReference>
<evidence type="ECO:0000256" key="10">
    <source>
        <dbReference type="ARBA" id="ARBA00059110"/>
    </source>
</evidence>
<protein>
    <recommendedName>
        <fullName evidence="9 11">Large ribosomal subunit protein uL1</fullName>
    </recommendedName>
</protein>
<dbReference type="HAMAP" id="MF_01318_B">
    <property type="entry name" value="Ribosomal_uL1_B"/>
    <property type="match status" value="1"/>
</dbReference>